<name>A0A2P6SG63_ROSCH</name>
<sequence>MVAMQWWIRTLLHMQRDSSLVEDKVIDLGSITCSQPQCCPAIGGGLNDNDGAARFGLLLGRDFGRRGRWIQLCKFLTFCGGSWKVRVDFDGLETVLKMTLSSLLLTTGCY</sequence>
<proteinExistence type="predicted"/>
<dbReference type="AlphaFoldDB" id="A0A2P6SG63"/>
<evidence type="ECO:0000313" key="2">
    <source>
        <dbReference type="Proteomes" id="UP000238479"/>
    </source>
</evidence>
<dbReference type="Proteomes" id="UP000238479">
    <property type="component" value="Chromosome 1"/>
</dbReference>
<dbReference type="Gramene" id="PRQ57668">
    <property type="protein sequence ID" value="PRQ57668"/>
    <property type="gene ID" value="RchiOBHm_Chr1g0350851"/>
</dbReference>
<comment type="caution">
    <text evidence="1">The sequence shown here is derived from an EMBL/GenBank/DDBJ whole genome shotgun (WGS) entry which is preliminary data.</text>
</comment>
<organism evidence="1 2">
    <name type="scientific">Rosa chinensis</name>
    <name type="common">China rose</name>
    <dbReference type="NCBI Taxonomy" id="74649"/>
    <lineage>
        <taxon>Eukaryota</taxon>
        <taxon>Viridiplantae</taxon>
        <taxon>Streptophyta</taxon>
        <taxon>Embryophyta</taxon>
        <taxon>Tracheophyta</taxon>
        <taxon>Spermatophyta</taxon>
        <taxon>Magnoliopsida</taxon>
        <taxon>eudicotyledons</taxon>
        <taxon>Gunneridae</taxon>
        <taxon>Pentapetalae</taxon>
        <taxon>rosids</taxon>
        <taxon>fabids</taxon>
        <taxon>Rosales</taxon>
        <taxon>Rosaceae</taxon>
        <taxon>Rosoideae</taxon>
        <taxon>Rosoideae incertae sedis</taxon>
        <taxon>Rosa</taxon>
    </lineage>
</organism>
<keyword evidence="2" id="KW-1185">Reference proteome</keyword>
<reference evidence="1 2" key="1">
    <citation type="journal article" date="2018" name="Nat. Genet.">
        <title>The Rosa genome provides new insights in the design of modern roses.</title>
        <authorList>
            <person name="Bendahmane M."/>
        </authorList>
    </citation>
    <scope>NUCLEOTIDE SEQUENCE [LARGE SCALE GENOMIC DNA]</scope>
    <source>
        <strain evidence="2">cv. Old Blush</strain>
    </source>
</reference>
<dbReference type="EMBL" id="PDCK01000039">
    <property type="protein sequence ID" value="PRQ57668.1"/>
    <property type="molecule type" value="Genomic_DNA"/>
</dbReference>
<evidence type="ECO:0000313" key="1">
    <source>
        <dbReference type="EMBL" id="PRQ57668.1"/>
    </source>
</evidence>
<protein>
    <submittedName>
        <fullName evidence="1">Uncharacterized protein</fullName>
    </submittedName>
</protein>
<gene>
    <name evidence="1" type="ORF">RchiOBHm_Chr1g0350851</name>
</gene>
<accession>A0A2P6SG63</accession>